<evidence type="ECO:0000313" key="3">
    <source>
        <dbReference type="EMBL" id="KYC39814.1"/>
    </source>
</evidence>
<protein>
    <recommendedName>
        <fullName evidence="2">Antitoxin</fullName>
    </recommendedName>
</protein>
<name>A0A139X559_9CYAN</name>
<dbReference type="InterPro" id="IPR036165">
    <property type="entry name" value="YefM-like_sf"/>
</dbReference>
<dbReference type="PANTHER" id="PTHR33713">
    <property type="entry name" value="ANTITOXIN YAFN-RELATED"/>
    <property type="match status" value="1"/>
</dbReference>
<accession>A0A139X559</accession>
<dbReference type="Gene3D" id="3.40.1620.10">
    <property type="entry name" value="YefM-like domain"/>
    <property type="match status" value="1"/>
</dbReference>
<dbReference type="RefSeq" id="WP_017745698.1">
    <property type="nucleotide sequence ID" value="NZ_KQ976354.1"/>
</dbReference>
<dbReference type="InterPro" id="IPR006442">
    <property type="entry name" value="Antitoxin_Phd/YefM"/>
</dbReference>
<dbReference type="AlphaFoldDB" id="A0A139X559"/>
<keyword evidence="4" id="KW-1185">Reference proteome</keyword>
<dbReference type="InterPro" id="IPR051405">
    <property type="entry name" value="phD/YefM_antitoxin"/>
</dbReference>
<dbReference type="STRING" id="128403.WA1_27980"/>
<reference evidence="3 4" key="1">
    <citation type="journal article" date="2013" name="Genome Biol. Evol.">
        <title>Genomes of Stigonematalean cyanobacteria (subsection V) and the evolution of oxygenic photosynthesis from prokaryotes to plastids.</title>
        <authorList>
            <person name="Dagan T."/>
            <person name="Roettger M."/>
            <person name="Stucken K."/>
            <person name="Landan G."/>
            <person name="Koch R."/>
            <person name="Major P."/>
            <person name="Gould S.B."/>
            <person name="Goremykin V.V."/>
            <person name="Rippka R."/>
            <person name="Tandeau de Marsac N."/>
            <person name="Gugger M."/>
            <person name="Lockhart P.J."/>
            <person name="Allen J.F."/>
            <person name="Brune I."/>
            <person name="Maus I."/>
            <person name="Puhler A."/>
            <person name="Martin W.F."/>
        </authorList>
    </citation>
    <scope>NUCLEOTIDE SEQUENCE [LARGE SCALE GENOMIC DNA]</scope>
    <source>
        <strain evidence="3 4">PCC 7110</strain>
    </source>
</reference>
<organism evidence="3 4">
    <name type="scientific">Scytonema hofmannii PCC 7110</name>
    <dbReference type="NCBI Taxonomy" id="128403"/>
    <lineage>
        <taxon>Bacteria</taxon>
        <taxon>Bacillati</taxon>
        <taxon>Cyanobacteriota</taxon>
        <taxon>Cyanophyceae</taxon>
        <taxon>Nostocales</taxon>
        <taxon>Scytonemataceae</taxon>
        <taxon>Scytonema</taxon>
    </lineage>
</organism>
<dbReference type="Pfam" id="PF02604">
    <property type="entry name" value="PhdYeFM_antitox"/>
    <property type="match status" value="1"/>
</dbReference>
<proteinExistence type="inferred from homology"/>
<evidence type="ECO:0000256" key="1">
    <source>
        <dbReference type="ARBA" id="ARBA00009981"/>
    </source>
</evidence>
<evidence type="ECO:0000313" key="4">
    <source>
        <dbReference type="Proteomes" id="UP000076925"/>
    </source>
</evidence>
<comment type="function">
    <text evidence="2">Antitoxin component of a type II toxin-antitoxin (TA) system.</text>
</comment>
<comment type="caution">
    <text evidence="3">The sequence shown here is derived from an EMBL/GenBank/DDBJ whole genome shotgun (WGS) entry which is preliminary data.</text>
</comment>
<sequence length="82" mass="9291">MDVIHVNDAQQHLDAVINDSVQSHTPVIITGNQHQAVLISLEDWNAIQETLYLLQVPGMREDLLEGMNTPVEECVTKEKLDW</sequence>
<dbReference type="Proteomes" id="UP000076925">
    <property type="component" value="Unassembled WGS sequence"/>
</dbReference>
<comment type="similarity">
    <text evidence="1 2">Belongs to the phD/YefM antitoxin family.</text>
</comment>
<dbReference type="OrthoDB" id="9802003at2"/>
<dbReference type="PANTHER" id="PTHR33713:SF6">
    <property type="entry name" value="ANTITOXIN YEFM"/>
    <property type="match status" value="1"/>
</dbReference>
<dbReference type="EMBL" id="ANNX02000031">
    <property type="protein sequence ID" value="KYC39814.1"/>
    <property type="molecule type" value="Genomic_DNA"/>
</dbReference>
<dbReference type="NCBIfam" id="TIGR01552">
    <property type="entry name" value="phd_fam"/>
    <property type="match status" value="1"/>
</dbReference>
<dbReference type="SUPFAM" id="SSF143120">
    <property type="entry name" value="YefM-like"/>
    <property type="match status" value="1"/>
</dbReference>
<gene>
    <name evidence="3" type="ORF">WA1_27980</name>
</gene>
<evidence type="ECO:0000256" key="2">
    <source>
        <dbReference type="RuleBase" id="RU362080"/>
    </source>
</evidence>